<dbReference type="EMBL" id="FZOR01000012">
    <property type="protein sequence ID" value="SNS89712.1"/>
    <property type="molecule type" value="Genomic_DNA"/>
</dbReference>
<reference evidence="1 2" key="1">
    <citation type="submission" date="2017-06" db="EMBL/GenBank/DDBJ databases">
        <authorList>
            <person name="Kim H.J."/>
            <person name="Triplett B.A."/>
        </authorList>
    </citation>
    <scope>NUCLEOTIDE SEQUENCE [LARGE SCALE GENOMIC DNA]</scope>
    <source>
        <strain evidence="1 2">DSM 44715</strain>
    </source>
</reference>
<protein>
    <submittedName>
        <fullName evidence="1">Uncharacterized protein</fullName>
    </submittedName>
</protein>
<evidence type="ECO:0000313" key="2">
    <source>
        <dbReference type="Proteomes" id="UP000198318"/>
    </source>
</evidence>
<accession>A0A239I8J4</accession>
<dbReference type="Proteomes" id="UP000198318">
    <property type="component" value="Unassembled WGS sequence"/>
</dbReference>
<dbReference type="AlphaFoldDB" id="A0A239I8J4"/>
<name>A0A239I8J4_9ACTN</name>
<organism evidence="1 2">
    <name type="scientific">Actinomadura meyerae</name>
    <dbReference type="NCBI Taxonomy" id="240840"/>
    <lineage>
        <taxon>Bacteria</taxon>
        <taxon>Bacillati</taxon>
        <taxon>Actinomycetota</taxon>
        <taxon>Actinomycetes</taxon>
        <taxon>Streptosporangiales</taxon>
        <taxon>Thermomonosporaceae</taxon>
        <taxon>Actinomadura</taxon>
    </lineage>
</organism>
<proteinExistence type="predicted"/>
<dbReference type="RefSeq" id="WP_089326517.1">
    <property type="nucleotide sequence ID" value="NZ_FZOR01000012.1"/>
</dbReference>
<sequence length="68" mass="7101">MLLLLITLATFGGHAVVRGVVLPDRLRAARQIALAMAPAELALTARALVGVLSTEVAANETPRRDTPA</sequence>
<evidence type="ECO:0000313" key="1">
    <source>
        <dbReference type="EMBL" id="SNS89712.1"/>
    </source>
</evidence>
<keyword evidence="2" id="KW-1185">Reference proteome</keyword>
<gene>
    <name evidence="1" type="ORF">SAMN05443665_10122</name>
</gene>